<evidence type="ECO:0008006" key="3">
    <source>
        <dbReference type="Google" id="ProtNLM"/>
    </source>
</evidence>
<accession>A0AAD4JIK6</accession>
<dbReference type="PANTHER" id="PTHR21530:SF7">
    <property type="entry name" value="TRAB DOMAIN-CONTAINING PROTEIN"/>
    <property type="match status" value="1"/>
</dbReference>
<dbReference type="AlphaFoldDB" id="A0AAD4JIK6"/>
<dbReference type="EMBL" id="SDAM02000053">
    <property type="protein sequence ID" value="KAH6834096.1"/>
    <property type="molecule type" value="Genomic_DNA"/>
</dbReference>
<dbReference type="GO" id="GO:0005741">
    <property type="term" value="C:mitochondrial outer membrane"/>
    <property type="evidence" value="ECO:0007669"/>
    <property type="project" value="TreeGrafter"/>
</dbReference>
<name>A0AAD4JIK6_PERFH</name>
<dbReference type="Pfam" id="PF01963">
    <property type="entry name" value="TraB_PrgY_gumN"/>
    <property type="match status" value="1"/>
</dbReference>
<evidence type="ECO:0000313" key="2">
    <source>
        <dbReference type="Proteomes" id="UP001190926"/>
    </source>
</evidence>
<dbReference type="Proteomes" id="UP001190926">
    <property type="component" value="Unassembled WGS sequence"/>
</dbReference>
<reference evidence="1 2" key="1">
    <citation type="journal article" date="2021" name="Nat. Commun.">
        <title>Incipient diploidization of the medicinal plant Perilla within 10,000 years.</title>
        <authorList>
            <person name="Zhang Y."/>
            <person name="Shen Q."/>
            <person name="Leng L."/>
            <person name="Zhang D."/>
            <person name="Chen S."/>
            <person name="Shi Y."/>
            <person name="Ning Z."/>
            <person name="Chen S."/>
        </authorList>
    </citation>
    <scope>NUCLEOTIDE SEQUENCE [LARGE SCALE GENOMIC DNA]</scope>
    <source>
        <strain evidence="2">cv. PC099</strain>
    </source>
</reference>
<evidence type="ECO:0000313" key="1">
    <source>
        <dbReference type="EMBL" id="KAH6834096.1"/>
    </source>
</evidence>
<dbReference type="InterPro" id="IPR002816">
    <property type="entry name" value="TraB/PrgY/GumN_fam"/>
</dbReference>
<dbReference type="CDD" id="cd14726">
    <property type="entry name" value="TraB_PrgY-like"/>
    <property type="match status" value="1"/>
</dbReference>
<protein>
    <recommendedName>
        <fullName evidence="3">TraB family protein</fullName>
    </recommendedName>
</protein>
<keyword evidence="2" id="KW-1185">Reference proteome</keyword>
<sequence length="366" mass="41633">MYGLNRLKSANHLIALFAVSPAAATYQKRLFRFSSLFRSIPSKHSNSAAIDYFVYVGKGGKISGQSLIENQSRRNDRNKIYKRKVLPPELSRHTAMLTCESAANGGVCDVFLVGTNHVYAKSAQQVKAVIEFLKPQVVFLELCSNRRNGILPPQKKKILEFLYLAIMLQFPLVPIYSLAEPVLGENKQGIGAVEVLYGAEFHLAYEEAMKYGAKVILGDQPYEISWRRRWIKIPLWDKIKFMYTSLFEEELSRRDLTKMMKKIEEDGQTVPDQDIRDMKKLPAYMEIMVNERDQYMSTKLLRVAREHNSVVAVVGSAHLPGIQKNWKQPVDVEQLLSAPSDVVMLISYGVLTEWNTLIPKTVSSIN</sequence>
<gene>
    <name evidence="1" type="ORF">C2S53_013883</name>
</gene>
<dbReference type="PANTHER" id="PTHR21530">
    <property type="entry name" value="PHEROMONE SHUTDOWN PROTEIN"/>
    <property type="match status" value="1"/>
</dbReference>
<comment type="caution">
    <text evidence="1">The sequence shown here is derived from an EMBL/GenBank/DDBJ whole genome shotgun (WGS) entry which is preliminary data.</text>
</comment>
<proteinExistence type="predicted"/>
<dbReference type="InterPro" id="IPR046345">
    <property type="entry name" value="TraB_PrgY-like"/>
</dbReference>
<organism evidence="1 2">
    <name type="scientific">Perilla frutescens var. hirtella</name>
    <name type="common">Perilla citriodora</name>
    <name type="synonym">Perilla setoyensis</name>
    <dbReference type="NCBI Taxonomy" id="608512"/>
    <lineage>
        <taxon>Eukaryota</taxon>
        <taxon>Viridiplantae</taxon>
        <taxon>Streptophyta</taxon>
        <taxon>Embryophyta</taxon>
        <taxon>Tracheophyta</taxon>
        <taxon>Spermatophyta</taxon>
        <taxon>Magnoliopsida</taxon>
        <taxon>eudicotyledons</taxon>
        <taxon>Gunneridae</taxon>
        <taxon>Pentapetalae</taxon>
        <taxon>asterids</taxon>
        <taxon>lamiids</taxon>
        <taxon>Lamiales</taxon>
        <taxon>Lamiaceae</taxon>
        <taxon>Nepetoideae</taxon>
        <taxon>Elsholtzieae</taxon>
        <taxon>Perilla</taxon>
    </lineage>
</organism>